<reference evidence="7 8" key="1">
    <citation type="submission" date="2014-06" db="EMBL/GenBank/DDBJ databases">
        <authorList>
            <person name="Swart Estienne"/>
        </authorList>
    </citation>
    <scope>NUCLEOTIDE SEQUENCE [LARGE SCALE GENOMIC DNA]</scope>
    <source>
        <strain evidence="7 8">130c</strain>
    </source>
</reference>
<feature type="transmembrane region" description="Helical" evidence="5">
    <location>
        <begin position="374"/>
        <end position="397"/>
    </location>
</feature>
<sequence length="439" mass="49847">MEKNYKNVSSFEIQSKQELILDIDEHQQKEHRHDKSIDTENNKKASDFQCLMISIKLFFGLSYLSIPNTFSLGGVIGGTVMLTVVVCLNLITMMQVLSVGNQHPGVKSYSELGYKVFGKRGKVLVDLCICITQLSCCIAYQYFTASSIDFILCQASNNNHCYGNRLFLILIMIPVIFLSFLSSYKALSYLSIPSVIIAVMGIITIFSYSIDKIKTNEQEPFEDIQWFNLSAVLGRVGIAMHIFSGNPSILNIQSEARNKKRYPTLLKLGVLFLLILYSLYGTVSYIAYREKTQPIFIMSMVPMDKFIYFVFLCFAFNSMTSYPVQILTAFQIVEKLELYQNIHAPYHLKRYLSRTLIIISVTCISLIVPNFTDFLNISGSVGATFSCFVIPQLLYMSQYKETIKLYEKIGCIMLLLIGISGSVFSIHFTINRIIHGDNH</sequence>
<feature type="transmembrane region" description="Helical" evidence="5">
    <location>
        <begin position="187"/>
        <end position="206"/>
    </location>
</feature>
<dbReference type="Proteomes" id="UP000039865">
    <property type="component" value="Unassembled WGS sequence"/>
</dbReference>
<accession>A0A078AMV0</accession>
<feature type="domain" description="Amino acid transporter transmembrane" evidence="6">
    <location>
        <begin position="44"/>
        <end position="430"/>
    </location>
</feature>
<feature type="transmembrane region" description="Helical" evidence="5">
    <location>
        <begin position="409"/>
        <end position="430"/>
    </location>
</feature>
<keyword evidence="2 5" id="KW-0812">Transmembrane</keyword>
<evidence type="ECO:0000313" key="7">
    <source>
        <dbReference type="EMBL" id="CDW82702.1"/>
    </source>
</evidence>
<dbReference type="PANTHER" id="PTHR22950:SF349">
    <property type="entry name" value="AMINO ACID TRANSPORTER TRANSMEMBRANE DOMAIN-CONTAINING PROTEIN"/>
    <property type="match status" value="1"/>
</dbReference>
<dbReference type="InterPro" id="IPR013057">
    <property type="entry name" value="AA_transpt_TM"/>
</dbReference>
<keyword evidence="4 5" id="KW-0472">Membrane</keyword>
<name>A0A078AMV0_STYLE</name>
<dbReference type="PANTHER" id="PTHR22950">
    <property type="entry name" value="AMINO ACID TRANSPORTER"/>
    <property type="match status" value="1"/>
</dbReference>
<dbReference type="EMBL" id="CCKQ01011164">
    <property type="protein sequence ID" value="CDW82702.1"/>
    <property type="molecule type" value="Genomic_DNA"/>
</dbReference>
<feature type="transmembrane region" description="Helical" evidence="5">
    <location>
        <begin position="72"/>
        <end position="91"/>
    </location>
</feature>
<protein>
    <recommendedName>
        <fullName evidence="6">Amino acid transporter transmembrane domain-containing protein</fullName>
    </recommendedName>
</protein>
<feature type="transmembrane region" description="Helical" evidence="5">
    <location>
        <begin position="226"/>
        <end position="244"/>
    </location>
</feature>
<feature type="transmembrane region" description="Helical" evidence="5">
    <location>
        <begin position="162"/>
        <end position="180"/>
    </location>
</feature>
<dbReference type="GO" id="GO:0005774">
    <property type="term" value="C:vacuolar membrane"/>
    <property type="evidence" value="ECO:0007669"/>
    <property type="project" value="TreeGrafter"/>
</dbReference>
<evidence type="ECO:0000256" key="2">
    <source>
        <dbReference type="ARBA" id="ARBA00022692"/>
    </source>
</evidence>
<dbReference type="GO" id="GO:0015179">
    <property type="term" value="F:L-amino acid transmembrane transporter activity"/>
    <property type="evidence" value="ECO:0007669"/>
    <property type="project" value="TreeGrafter"/>
</dbReference>
<dbReference type="Pfam" id="PF01490">
    <property type="entry name" value="Aa_trans"/>
    <property type="match status" value="1"/>
</dbReference>
<feature type="transmembrane region" description="Helical" evidence="5">
    <location>
        <begin position="123"/>
        <end position="142"/>
    </location>
</feature>
<feature type="transmembrane region" description="Helical" evidence="5">
    <location>
        <begin position="351"/>
        <end position="368"/>
    </location>
</feature>
<keyword evidence="8" id="KW-1185">Reference proteome</keyword>
<evidence type="ECO:0000259" key="6">
    <source>
        <dbReference type="Pfam" id="PF01490"/>
    </source>
</evidence>
<dbReference type="InParanoid" id="A0A078AMV0"/>
<comment type="subcellular location">
    <subcellularLocation>
        <location evidence="1">Membrane</location>
        <topology evidence="1">Multi-pass membrane protein</topology>
    </subcellularLocation>
</comment>
<feature type="transmembrane region" description="Helical" evidence="5">
    <location>
        <begin position="265"/>
        <end position="286"/>
    </location>
</feature>
<evidence type="ECO:0000256" key="4">
    <source>
        <dbReference type="ARBA" id="ARBA00023136"/>
    </source>
</evidence>
<evidence type="ECO:0000256" key="5">
    <source>
        <dbReference type="SAM" id="Phobius"/>
    </source>
</evidence>
<proteinExistence type="predicted"/>
<dbReference type="OrthoDB" id="339469at2759"/>
<evidence type="ECO:0000256" key="1">
    <source>
        <dbReference type="ARBA" id="ARBA00004141"/>
    </source>
</evidence>
<gene>
    <name evidence="7" type="primary">Contig13091.g13956</name>
    <name evidence="7" type="ORF">STYLEM_11735</name>
</gene>
<feature type="transmembrane region" description="Helical" evidence="5">
    <location>
        <begin position="306"/>
        <end position="330"/>
    </location>
</feature>
<dbReference type="AlphaFoldDB" id="A0A078AMV0"/>
<keyword evidence="3 5" id="KW-1133">Transmembrane helix</keyword>
<organism evidence="7 8">
    <name type="scientific">Stylonychia lemnae</name>
    <name type="common">Ciliate</name>
    <dbReference type="NCBI Taxonomy" id="5949"/>
    <lineage>
        <taxon>Eukaryota</taxon>
        <taxon>Sar</taxon>
        <taxon>Alveolata</taxon>
        <taxon>Ciliophora</taxon>
        <taxon>Intramacronucleata</taxon>
        <taxon>Spirotrichea</taxon>
        <taxon>Stichotrichia</taxon>
        <taxon>Sporadotrichida</taxon>
        <taxon>Oxytrichidae</taxon>
        <taxon>Stylonychinae</taxon>
        <taxon>Stylonychia</taxon>
    </lineage>
</organism>
<evidence type="ECO:0000256" key="3">
    <source>
        <dbReference type="ARBA" id="ARBA00022989"/>
    </source>
</evidence>
<evidence type="ECO:0000313" key="8">
    <source>
        <dbReference type="Proteomes" id="UP000039865"/>
    </source>
</evidence>
<dbReference type="OMA" id="MLIHGMQ"/>